<keyword evidence="6" id="KW-1185">Reference proteome</keyword>
<feature type="domain" description="GATOR1 complex protein NPRL3 C-terminal HTH" evidence="4">
    <location>
        <begin position="560"/>
        <end position="621"/>
    </location>
</feature>
<comment type="caution">
    <text evidence="5">The sequence shown here is derived from an EMBL/GenBank/DDBJ whole genome shotgun (WGS) entry which is preliminary data.</text>
</comment>
<dbReference type="PANTHER" id="PTHR13153">
    <property type="entry name" value="CGTHBA PROTEIN -14 GENE PROTEIN"/>
    <property type="match status" value="1"/>
</dbReference>
<dbReference type="GO" id="GO:0038202">
    <property type="term" value="P:TORC1 signaling"/>
    <property type="evidence" value="ECO:0007669"/>
    <property type="project" value="TreeGrafter"/>
</dbReference>
<organism evidence="5 6">
    <name type="scientific">Rhizophlyctis rosea</name>
    <dbReference type="NCBI Taxonomy" id="64517"/>
    <lineage>
        <taxon>Eukaryota</taxon>
        <taxon>Fungi</taxon>
        <taxon>Fungi incertae sedis</taxon>
        <taxon>Chytridiomycota</taxon>
        <taxon>Chytridiomycota incertae sedis</taxon>
        <taxon>Chytridiomycetes</taxon>
        <taxon>Rhizophlyctidales</taxon>
        <taxon>Rhizophlyctidaceae</taxon>
        <taxon>Rhizophlyctis</taxon>
    </lineage>
</organism>
<dbReference type="Pfam" id="PF24064">
    <property type="entry name" value="HTH_NPRL3"/>
    <property type="match status" value="1"/>
</dbReference>
<comment type="similarity">
    <text evidence="1 2">Belongs to the NPR3 family.</text>
</comment>
<accession>A0AAD5SGA6</accession>
<evidence type="ECO:0000313" key="6">
    <source>
        <dbReference type="Proteomes" id="UP001212841"/>
    </source>
</evidence>
<reference evidence="5" key="1">
    <citation type="submission" date="2020-05" db="EMBL/GenBank/DDBJ databases">
        <title>Phylogenomic resolution of chytrid fungi.</title>
        <authorList>
            <person name="Stajich J.E."/>
            <person name="Amses K."/>
            <person name="Simmons R."/>
            <person name="Seto K."/>
            <person name="Myers J."/>
            <person name="Bonds A."/>
            <person name="Quandt C.A."/>
            <person name="Barry K."/>
            <person name="Liu P."/>
            <person name="Grigoriev I."/>
            <person name="Longcore J.E."/>
            <person name="James T.Y."/>
        </authorList>
    </citation>
    <scope>NUCLEOTIDE SEQUENCE</scope>
    <source>
        <strain evidence="5">JEL0318</strain>
    </source>
</reference>
<dbReference type="GO" id="GO:1990130">
    <property type="term" value="C:GATOR1 complex"/>
    <property type="evidence" value="ECO:0007669"/>
    <property type="project" value="TreeGrafter"/>
</dbReference>
<feature type="region of interest" description="Disordered" evidence="3">
    <location>
        <begin position="23"/>
        <end position="53"/>
    </location>
</feature>
<feature type="compositionally biased region" description="Low complexity" evidence="3">
    <location>
        <begin position="25"/>
        <end position="35"/>
    </location>
</feature>
<comment type="subcellular location">
    <subcellularLocation>
        <location evidence="2">Vacuole membrane</location>
        <topology evidence="2">Peripheral membrane protein</topology>
    </subcellularLocation>
</comment>
<dbReference type="GO" id="GO:1904262">
    <property type="term" value="P:negative regulation of TORC1 signaling"/>
    <property type="evidence" value="ECO:0007669"/>
    <property type="project" value="TreeGrafter"/>
</dbReference>
<protein>
    <recommendedName>
        <fullName evidence="2">Nitrogen permease regulator 3</fullName>
    </recommendedName>
    <alternativeName>
        <fullName evidence="2">Required for meiotic nuclear division protein 11</fullName>
    </alternativeName>
</protein>
<feature type="region of interest" description="Disordered" evidence="3">
    <location>
        <begin position="158"/>
        <end position="180"/>
    </location>
</feature>
<gene>
    <name evidence="5" type="primary">NPR3</name>
    <name evidence="5" type="ORF">HK097_003755</name>
</gene>
<keyword evidence="2" id="KW-0469">Meiosis</keyword>
<evidence type="ECO:0000256" key="3">
    <source>
        <dbReference type="SAM" id="MobiDB-lite"/>
    </source>
</evidence>
<dbReference type="InterPro" id="IPR056603">
    <property type="entry name" value="HTH_NPRL3"/>
</dbReference>
<dbReference type="GO" id="GO:0051321">
    <property type="term" value="P:meiotic cell cycle"/>
    <property type="evidence" value="ECO:0007669"/>
    <property type="project" value="UniProtKB-UniRule"/>
</dbReference>
<keyword evidence="2" id="KW-0732">Signal</keyword>
<dbReference type="AlphaFoldDB" id="A0AAD5SGA6"/>
<feature type="compositionally biased region" description="Basic residues" evidence="3">
    <location>
        <begin position="36"/>
        <end position="49"/>
    </location>
</feature>
<evidence type="ECO:0000256" key="1">
    <source>
        <dbReference type="ARBA" id="ARBA00010546"/>
    </source>
</evidence>
<dbReference type="GO" id="GO:0010508">
    <property type="term" value="P:positive regulation of autophagy"/>
    <property type="evidence" value="ECO:0007669"/>
    <property type="project" value="TreeGrafter"/>
</dbReference>
<dbReference type="EMBL" id="JADGJD010000191">
    <property type="protein sequence ID" value="KAJ3053642.1"/>
    <property type="molecule type" value="Genomic_DNA"/>
</dbReference>
<dbReference type="GO" id="GO:0005774">
    <property type="term" value="C:vacuolar membrane"/>
    <property type="evidence" value="ECO:0007669"/>
    <property type="project" value="UniProtKB-SubCell"/>
</dbReference>
<dbReference type="Proteomes" id="UP001212841">
    <property type="component" value="Unassembled WGS sequence"/>
</dbReference>
<evidence type="ECO:0000256" key="2">
    <source>
        <dbReference type="RuleBase" id="RU368069"/>
    </source>
</evidence>
<dbReference type="GO" id="GO:0034198">
    <property type="term" value="P:cellular response to amino acid starvation"/>
    <property type="evidence" value="ECO:0007669"/>
    <property type="project" value="TreeGrafter"/>
</dbReference>
<comment type="function">
    <text evidence="2">Mediates inactivation of the TORC1 complex in response to amino acid starvation. Required for meiotic nuclear division.</text>
</comment>
<dbReference type="InterPro" id="IPR005365">
    <property type="entry name" value="Npr3"/>
</dbReference>
<dbReference type="PANTHER" id="PTHR13153:SF5">
    <property type="entry name" value="GATOR COMPLEX PROTEIN NPRL3"/>
    <property type="match status" value="1"/>
</dbReference>
<name>A0AAD5SGA6_9FUNG</name>
<proteinExistence type="inferred from homology"/>
<evidence type="ECO:0000313" key="5">
    <source>
        <dbReference type="EMBL" id="KAJ3053642.1"/>
    </source>
</evidence>
<dbReference type="Pfam" id="PF03666">
    <property type="entry name" value="NPR3"/>
    <property type="match status" value="1"/>
</dbReference>
<sequence>MPPSLLGVLLICYSSRGHQLVFSYPRNPNRTPQPRSRTRSTHPSHRAGRTHAGGLELDGALELDVHDGELDRRALQDPLSKGSQPERDTFLGFDPQFLSDILSPKVALCDRQFQLTVDDVTFVGHPTLLNADRPGTGHRFARVIQKKRLTDLAARAAANKAASNGGPKGAAGYSNHKLEERDPNSAYGLSSLGVGGSSAVTPVGSDGTAHQLTMFNLVFAMQPQGGQGFSQEVEAMYNHVIVKVTAGLKYEQLKRGYVRREAELMISIKDEAQSRSSARVRMADVMERTLAESSLARVLAHIYHSITTNLMAHVVIDSSIDLSLQVPASITRLASKSEYGLKPLDGETDLELDKPTMRPYHALLLLYDPEEILKSLPLDPSPLLVELVQIVTPTQSFEELQATLNCSLSQIYRHAAHLVHWRKAKIINVVSPRNVYVVSPNTDANMLHYRIDDFSNRFPQLDLTKVLSELNLPKPYSHLMPTKEYRTVYMEVITYLLRHNLAVQLQMYHYIVIPDYIRRKHAAARQQLASSSDTADPRIDVDALLKSDEPVVIADPMECTEVERDWIAMVANTQPQPVATLFLRLVQYFSGKYHVEEILFVENISRRDFKLILSRYDEYIVTSLNPDP</sequence>
<evidence type="ECO:0000259" key="4">
    <source>
        <dbReference type="Pfam" id="PF24064"/>
    </source>
</evidence>